<keyword evidence="1" id="KW-0472">Membrane</keyword>
<dbReference type="PANTHER" id="PTHR32026:SF20">
    <property type="entry name" value="METHYLTRANSFERASE-LIKE PROTEIN 24 ISOFORM X1"/>
    <property type="match status" value="1"/>
</dbReference>
<feature type="domain" description="Methyltransferase" evidence="2">
    <location>
        <begin position="114"/>
        <end position="325"/>
    </location>
</feature>
<organism evidence="3 4">
    <name type="scientific">Oryzias sinensis</name>
    <name type="common">Chinese medaka</name>
    <dbReference type="NCBI Taxonomy" id="183150"/>
    <lineage>
        <taxon>Eukaryota</taxon>
        <taxon>Metazoa</taxon>
        <taxon>Chordata</taxon>
        <taxon>Craniata</taxon>
        <taxon>Vertebrata</taxon>
        <taxon>Euteleostomi</taxon>
        <taxon>Actinopterygii</taxon>
        <taxon>Neopterygii</taxon>
        <taxon>Teleostei</taxon>
        <taxon>Neoteleostei</taxon>
        <taxon>Acanthomorphata</taxon>
        <taxon>Ovalentaria</taxon>
        <taxon>Atherinomorphae</taxon>
        <taxon>Beloniformes</taxon>
        <taxon>Adrianichthyidae</taxon>
        <taxon>Oryziinae</taxon>
        <taxon>Oryzias</taxon>
    </lineage>
</organism>
<feature type="transmembrane region" description="Helical" evidence="1">
    <location>
        <begin position="20"/>
        <end position="39"/>
    </location>
</feature>
<evidence type="ECO:0000313" key="3">
    <source>
        <dbReference type="Ensembl" id="ENSOSIP00000010256.1"/>
    </source>
</evidence>
<accession>A0A8C8DJS9</accession>
<dbReference type="PANTHER" id="PTHR32026">
    <property type="entry name" value="METHYLTRANSFERASE-LIKE PROTEIN 24"/>
    <property type="match status" value="1"/>
</dbReference>
<dbReference type="InterPro" id="IPR026913">
    <property type="entry name" value="METTL24"/>
</dbReference>
<dbReference type="AlphaFoldDB" id="A0A8C8DJS9"/>
<sequence>MRKGRSKRTNMNRGRLTPRLLLRLGILLTAVCLCIYVYLETGWKASLASSDLGTQFVQNWGQLKINLASAEVEEREESWEISYIHTQDSEPTLHKKAPRWHIDLQPWAGPKPSLEDEAKRFLSYITTPQVSCTSLSSKRTAWKGSSKSWAVCLDPKYSLIQKTKSKSCRVYSFGLGVSDFSLERFLGRSGCQVHCFDPSLKQLHQQEAEMWLHRLSVDWRDPNPAAVVQNQHANSKKLATILNDFGHRKVDVLKVDMESAEWKILENLVLEGVLDSVGQLLLEIHLHWAGFEVGGDDPSVVRYWFSLLKELEDAGFHLFHTHTNPSKPHLFLHKNLLNASSAYILSWGKWKPSAVQSSDEPKSEWM</sequence>
<protein>
    <submittedName>
        <fullName evidence="3">Methyltransferase like 24</fullName>
    </submittedName>
</protein>
<proteinExistence type="predicted"/>
<reference evidence="3" key="2">
    <citation type="submission" date="2025-09" db="UniProtKB">
        <authorList>
            <consortium name="Ensembl"/>
        </authorList>
    </citation>
    <scope>IDENTIFICATION</scope>
</reference>
<keyword evidence="1" id="KW-0812">Transmembrane</keyword>
<keyword evidence="1" id="KW-1133">Transmembrane helix</keyword>
<keyword evidence="4" id="KW-1185">Reference proteome</keyword>
<evidence type="ECO:0000313" key="4">
    <source>
        <dbReference type="Proteomes" id="UP000694383"/>
    </source>
</evidence>
<dbReference type="InterPro" id="IPR025714">
    <property type="entry name" value="Methyltranfer_dom"/>
</dbReference>
<evidence type="ECO:0000259" key="2">
    <source>
        <dbReference type="Pfam" id="PF13383"/>
    </source>
</evidence>
<dbReference type="Proteomes" id="UP000694383">
    <property type="component" value="Unplaced"/>
</dbReference>
<dbReference type="Pfam" id="PF13383">
    <property type="entry name" value="Methyltransf_22"/>
    <property type="match status" value="1"/>
</dbReference>
<reference evidence="3" key="1">
    <citation type="submission" date="2025-08" db="UniProtKB">
        <authorList>
            <consortium name="Ensembl"/>
        </authorList>
    </citation>
    <scope>IDENTIFICATION</scope>
</reference>
<evidence type="ECO:0000256" key="1">
    <source>
        <dbReference type="SAM" id="Phobius"/>
    </source>
</evidence>
<name>A0A8C8DJS9_9TELE</name>
<dbReference type="Ensembl" id="ENSOSIT00000010908.1">
    <property type="protein sequence ID" value="ENSOSIP00000010256.1"/>
    <property type="gene ID" value="ENSOSIG00000006335.1"/>
</dbReference>
<dbReference type="GeneTree" id="ENSGT00390000002881"/>